<reference evidence="4 5" key="1">
    <citation type="submission" date="2024-02" db="EMBL/GenBank/DDBJ databases">
        <title>Bacteria isolated from the canopy kelp, Nereocystis luetkeana.</title>
        <authorList>
            <person name="Pfister C.A."/>
            <person name="Younker I.T."/>
            <person name="Light S.H."/>
        </authorList>
    </citation>
    <scope>NUCLEOTIDE SEQUENCE [LARGE SCALE GENOMIC DNA]</scope>
    <source>
        <strain evidence="4 5">TI.4.07</strain>
    </source>
</reference>
<dbReference type="CDD" id="cd02066">
    <property type="entry name" value="GRX_family"/>
    <property type="match status" value="1"/>
</dbReference>
<dbReference type="InterPro" id="IPR006660">
    <property type="entry name" value="Arsenate_reductase-like"/>
</dbReference>
<evidence type="ECO:0000256" key="2">
    <source>
        <dbReference type="PROSITE-ProRule" id="PRU01282"/>
    </source>
</evidence>
<dbReference type="Proteomes" id="UP001379949">
    <property type="component" value="Unassembled WGS sequence"/>
</dbReference>
<comment type="caution">
    <text evidence="4">The sequence shown here is derived from an EMBL/GenBank/DDBJ whole genome shotgun (WGS) entry which is preliminary data.</text>
</comment>
<evidence type="ECO:0000313" key="5">
    <source>
        <dbReference type="Proteomes" id="UP001379949"/>
    </source>
</evidence>
<evidence type="ECO:0000259" key="3">
    <source>
        <dbReference type="Pfam" id="PF00462"/>
    </source>
</evidence>
<dbReference type="Gene3D" id="3.40.30.10">
    <property type="entry name" value="Glutaredoxin"/>
    <property type="match status" value="1"/>
</dbReference>
<dbReference type="SUPFAM" id="SSF52833">
    <property type="entry name" value="Thioredoxin-like"/>
    <property type="match status" value="1"/>
</dbReference>
<dbReference type="Pfam" id="PF00462">
    <property type="entry name" value="Glutaredoxin"/>
    <property type="match status" value="1"/>
</dbReference>
<dbReference type="RefSeq" id="WP_341565399.1">
    <property type="nucleotide sequence ID" value="NZ_JBAKAQ010000011.1"/>
</dbReference>
<dbReference type="PROSITE" id="PS51354">
    <property type="entry name" value="GLUTAREDOXIN_2"/>
    <property type="match status" value="1"/>
</dbReference>
<proteinExistence type="inferred from homology"/>
<name>A0ABU9GAB3_9GAMM</name>
<comment type="similarity">
    <text evidence="1 2">Belongs to the ArsC family.</text>
</comment>
<dbReference type="PROSITE" id="PS51353">
    <property type="entry name" value="ARSC"/>
    <property type="match status" value="1"/>
</dbReference>
<accession>A0ABU9GAB3</accession>
<gene>
    <name evidence="4" type="ORF">V6242_15675</name>
</gene>
<dbReference type="InterPro" id="IPR036249">
    <property type="entry name" value="Thioredoxin-like_sf"/>
</dbReference>
<evidence type="ECO:0000313" key="4">
    <source>
        <dbReference type="EMBL" id="MEL0614594.1"/>
    </source>
</evidence>
<sequence>MPEYILYGHDACLFCRRAREVLEAHNIGFQFIDVLKESISRSGLSKIIGHDVYTLPQVFKGECYLGGYHDLQKSFRII</sequence>
<dbReference type="InterPro" id="IPR002109">
    <property type="entry name" value="Glutaredoxin"/>
</dbReference>
<dbReference type="EMBL" id="JBAKAR010000017">
    <property type="protein sequence ID" value="MEL0614594.1"/>
    <property type="molecule type" value="Genomic_DNA"/>
</dbReference>
<keyword evidence="5" id="KW-1185">Reference proteome</keyword>
<evidence type="ECO:0000256" key="1">
    <source>
        <dbReference type="ARBA" id="ARBA00007198"/>
    </source>
</evidence>
<feature type="domain" description="Glutaredoxin" evidence="3">
    <location>
        <begin position="6"/>
        <end position="62"/>
    </location>
</feature>
<protein>
    <submittedName>
        <fullName evidence="4">Glutaredoxin domain-containing protein</fullName>
    </submittedName>
</protein>
<organism evidence="4 5">
    <name type="scientific">Marinomonas arenicola</name>
    <dbReference type="NCBI Taxonomy" id="569601"/>
    <lineage>
        <taxon>Bacteria</taxon>
        <taxon>Pseudomonadati</taxon>
        <taxon>Pseudomonadota</taxon>
        <taxon>Gammaproteobacteria</taxon>
        <taxon>Oceanospirillales</taxon>
        <taxon>Oceanospirillaceae</taxon>
        <taxon>Marinomonas</taxon>
    </lineage>
</organism>